<dbReference type="Gene3D" id="2.170.190.11">
    <property type="entry name" value="Molybdopterin biosynthesis moea protein, domain 3"/>
    <property type="match status" value="1"/>
</dbReference>
<dbReference type="SUPFAM" id="SSF53218">
    <property type="entry name" value="Molybdenum cofactor biosynthesis proteins"/>
    <property type="match status" value="1"/>
</dbReference>
<dbReference type="Pfam" id="PF03454">
    <property type="entry name" value="MoeA_C"/>
    <property type="match status" value="1"/>
</dbReference>
<dbReference type="SMART" id="SM00852">
    <property type="entry name" value="MoCF_biosynth"/>
    <property type="match status" value="1"/>
</dbReference>
<reference evidence="9" key="1">
    <citation type="submission" date="2016-11" db="EMBL/GenBank/DDBJ databases">
        <authorList>
            <person name="Varghese N."/>
            <person name="Submissions S."/>
        </authorList>
    </citation>
    <scope>NUCLEOTIDE SEQUENCE [LARGE SCALE GENOMIC DNA]</scope>
    <source>
        <strain evidence="9">DSM 24786</strain>
    </source>
</reference>
<name>A0A1K1M8N2_9FLAO</name>
<evidence type="ECO:0000256" key="6">
    <source>
        <dbReference type="RuleBase" id="RU365090"/>
    </source>
</evidence>
<keyword evidence="6" id="KW-0500">Molybdenum</keyword>
<dbReference type="GO" id="GO:0006777">
    <property type="term" value="P:Mo-molybdopterin cofactor biosynthetic process"/>
    <property type="evidence" value="ECO:0007669"/>
    <property type="project" value="UniProtKB-UniRule"/>
</dbReference>
<dbReference type="InterPro" id="IPR001453">
    <property type="entry name" value="MoaB/Mog_dom"/>
</dbReference>
<dbReference type="Pfam" id="PF03453">
    <property type="entry name" value="MoeA_N"/>
    <property type="match status" value="1"/>
</dbReference>
<dbReference type="PANTHER" id="PTHR10192:SF5">
    <property type="entry name" value="GEPHYRIN"/>
    <property type="match status" value="1"/>
</dbReference>
<evidence type="ECO:0000256" key="3">
    <source>
        <dbReference type="ARBA" id="ARBA00010763"/>
    </source>
</evidence>
<dbReference type="SUPFAM" id="SSF63867">
    <property type="entry name" value="MoeA C-terminal domain-like"/>
    <property type="match status" value="1"/>
</dbReference>
<evidence type="ECO:0000256" key="1">
    <source>
        <dbReference type="ARBA" id="ARBA00002901"/>
    </source>
</evidence>
<dbReference type="InterPro" id="IPR036688">
    <property type="entry name" value="MoeA_C_domain_IV_sf"/>
</dbReference>
<protein>
    <recommendedName>
        <fullName evidence="6">Molybdopterin molybdenumtransferase</fullName>
        <ecNumber evidence="6">2.10.1.1</ecNumber>
    </recommendedName>
</protein>
<dbReference type="Gene3D" id="3.40.980.10">
    <property type="entry name" value="MoaB/Mog-like domain"/>
    <property type="match status" value="1"/>
</dbReference>
<accession>A0A1K1M8N2</accession>
<dbReference type="InterPro" id="IPR005111">
    <property type="entry name" value="MoeA_C_domain_IV"/>
</dbReference>
<dbReference type="InterPro" id="IPR008284">
    <property type="entry name" value="MoCF_biosynth_CS"/>
</dbReference>
<dbReference type="Gene3D" id="3.90.105.10">
    <property type="entry name" value="Molybdopterin biosynthesis moea protein, domain 2"/>
    <property type="match status" value="1"/>
</dbReference>
<dbReference type="GO" id="GO:0005829">
    <property type="term" value="C:cytosol"/>
    <property type="evidence" value="ECO:0007669"/>
    <property type="project" value="TreeGrafter"/>
</dbReference>
<dbReference type="PANTHER" id="PTHR10192">
    <property type="entry name" value="MOLYBDOPTERIN BIOSYNTHESIS PROTEIN"/>
    <property type="match status" value="1"/>
</dbReference>
<dbReference type="PROSITE" id="PS01079">
    <property type="entry name" value="MOCF_BIOSYNTHESIS_2"/>
    <property type="match status" value="1"/>
</dbReference>
<comment type="similarity">
    <text evidence="3 6">Belongs to the MoeA family.</text>
</comment>
<dbReference type="Pfam" id="PF00994">
    <property type="entry name" value="MoCF_biosynth"/>
    <property type="match status" value="1"/>
</dbReference>
<dbReference type="Proteomes" id="UP000183257">
    <property type="component" value="Unassembled WGS sequence"/>
</dbReference>
<keyword evidence="9" id="KW-1185">Reference proteome</keyword>
<keyword evidence="6" id="KW-0460">Magnesium</keyword>
<evidence type="ECO:0000313" key="8">
    <source>
        <dbReference type="EMBL" id="SFW19480.1"/>
    </source>
</evidence>
<dbReference type="UniPathway" id="UPA00344"/>
<evidence type="ECO:0000256" key="2">
    <source>
        <dbReference type="ARBA" id="ARBA00005046"/>
    </source>
</evidence>
<evidence type="ECO:0000256" key="4">
    <source>
        <dbReference type="ARBA" id="ARBA00023150"/>
    </source>
</evidence>
<proteinExistence type="inferred from homology"/>
<keyword evidence="4 6" id="KW-0501">Molybdenum cofactor biosynthesis</keyword>
<dbReference type="InterPro" id="IPR036425">
    <property type="entry name" value="MoaB/Mog-like_dom_sf"/>
</dbReference>
<evidence type="ECO:0000256" key="5">
    <source>
        <dbReference type="ARBA" id="ARBA00047317"/>
    </source>
</evidence>
<dbReference type="Gene3D" id="2.40.340.10">
    <property type="entry name" value="MoeA, C-terminal, domain IV"/>
    <property type="match status" value="1"/>
</dbReference>
<dbReference type="EC" id="2.10.1.1" evidence="6"/>
<evidence type="ECO:0000313" key="9">
    <source>
        <dbReference type="Proteomes" id="UP000183257"/>
    </source>
</evidence>
<keyword evidence="6" id="KW-0479">Metal-binding</keyword>
<dbReference type="STRING" id="76595.SAMN05660313_00419"/>
<dbReference type="GO" id="GO:0061599">
    <property type="term" value="F:molybdopterin molybdotransferase activity"/>
    <property type="evidence" value="ECO:0007669"/>
    <property type="project" value="UniProtKB-UniRule"/>
</dbReference>
<dbReference type="GO" id="GO:0046872">
    <property type="term" value="F:metal ion binding"/>
    <property type="evidence" value="ECO:0007669"/>
    <property type="project" value="UniProtKB-UniRule"/>
</dbReference>
<dbReference type="AlphaFoldDB" id="A0A1K1M8N2"/>
<organism evidence="8 9">
    <name type="scientific">Cellulophaga fucicola</name>
    <dbReference type="NCBI Taxonomy" id="76595"/>
    <lineage>
        <taxon>Bacteria</taxon>
        <taxon>Pseudomonadati</taxon>
        <taxon>Bacteroidota</taxon>
        <taxon>Flavobacteriia</taxon>
        <taxon>Flavobacteriales</taxon>
        <taxon>Flavobacteriaceae</taxon>
        <taxon>Cellulophaga</taxon>
    </lineage>
</organism>
<dbReference type="InterPro" id="IPR036135">
    <property type="entry name" value="MoeA_linker/N_sf"/>
</dbReference>
<dbReference type="EMBL" id="FPIY01000001">
    <property type="protein sequence ID" value="SFW19480.1"/>
    <property type="molecule type" value="Genomic_DNA"/>
</dbReference>
<dbReference type="RefSeq" id="WP_072302095.1">
    <property type="nucleotide sequence ID" value="NZ_FPIY01000001.1"/>
</dbReference>
<comment type="pathway">
    <text evidence="2 6">Cofactor biosynthesis; molybdopterin biosynthesis.</text>
</comment>
<keyword evidence="6 8" id="KW-0808">Transferase</keyword>
<evidence type="ECO:0000259" key="7">
    <source>
        <dbReference type="SMART" id="SM00852"/>
    </source>
</evidence>
<dbReference type="OrthoDB" id="9804758at2"/>
<sequence length="399" mass="43596">MITFKEAYAKVLEHTVDYGTEQVSLKDAVGRVLAVDVKSDRDFPPFNRATKDGIALSFSAIKNGQDSFKIEAVIPAGNPTIELKETTSCVEIMTGAVVPNSTDVVVMYEDISIENGIAKLQKVPTQGQNIHLKGSDEVKGAVVLHKNTLITAAEIGVLSAVGSAEVLVKKLPKITTIATGNELVEVTEVPLPHQIRKSNINSLCAALLEEHIVAKSLHLKDSKEAIKEALEVALQNNDVLLLSGGVSKGKFDFLPVVLEELGVEKVFHKVLQRPGKPFWFGIHKKTNTVIFSFPGNPASTFANYHIYFKDWLTESLELPVTANLVVLNENVENKGTLTLFLRVKITFENGKLIANRIKENGSGDLTSLANCDGFIKVAPNQNTYLKGDTIPFIKTRRVL</sequence>
<dbReference type="InterPro" id="IPR005110">
    <property type="entry name" value="MoeA_linker/N"/>
</dbReference>
<comment type="catalytic activity">
    <reaction evidence="5">
        <text>adenylyl-molybdopterin + molybdate = Mo-molybdopterin + AMP + H(+)</text>
        <dbReference type="Rhea" id="RHEA:35047"/>
        <dbReference type="ChEBI" id="CHEBI:15378"/>
        <dbReference type="ChEBI" id="CHEBI:36264"/>
        <dbReference type="ChEBI" id="CHEBI:62727"/>
        <dbReference type="ChEBI" id="CHEBI:71302"/>
        <dbReference type="ChEBI" id="CHEBI:456215"/>
        <dbReference type="EC" id="2.10.1.1"/>
    </reaction>
</comment>
<dbReference type="CDD" id="cd00887">
    <property type="entry name" value="MoeA"/>
    <property type="match status" value="1"/>
</dbReference>
<dbReference type="InterPro" id="IPR038987">
    <property type="entry name" value="MoeA-like"/>
</dbReference>
<feature type="domain" description="MoaB/Mog" evidence="7">
    <location>
        <begin position="175"/>
        <end position="314"/>
    </location>
</feature>
<comment type="function">
    <text evidence="1 6">Catalyzes the insertion of molybdate into adenylated molybdopterin with the concomitant release of AMP.</text>
</comment>
<comment type="cofactor">
    <cofactor evidence="6">
        <name>Mg(2+)</name>
        <dbReference type="ChEBI" id="CHEBI:18420"/>
    </cofactor>
</comment>
<dbReference type="SUPFAM" id="SSF63882">
    <property type="entry name" value="MoeA N-terminal region -like"/>
    <property type="match status" value="1"/>
</dbReference>
<gene>
    <name evidence="8" type="ORF">SAMN05660313_00419</name>
</gene>